<evidence type="ECO:0000259" key="2">
    <source>
        <dbReference type="Pfam" id="PF04892"/>
    </source>
</evidence>
<feature type="transmembrane region" description="Helical" evidence="1">
    <location>
        <begin position="157"/>
        <end position="174"/>
    </location>
</feature>
<dbReference type="InterPro" id="IPR006976">
    <property type="entry name" value="VanZ-like"/>
</dbReference>
<comment type="caution">
    <text evidence="3">The sequence shown here is derived from an EMBL/GenBank/DDBJ whole genome shotgun (WGS) entry which is preliminary data.</text>
</comment>
<sequence>MIRYALKVTPLLFVVAFLSFSLLRTQIFGKYKKKSNRRRERLLLLFATYSLWLLFFLLVNNRMLESWGVPLGVDTESSDWQLNLVPFKTLQLFIHYGSPSSIFLNIFGNILIAIPLGFLTPVLFEKMKQPGYLFLAYGIIFVAIEAVQYRIGRSADIDDWLLNMAGIAIGYILSKHQTLFHPKRYRR</sequence>
<accession>A0A134AHU2</accession>
<dbReference type="OrthoDB" id="9805025at2"/>
<evidence type="ECO:0000313" key="3">
    <source>
        <dbReference type="EMBL" id="KXB67276.1"/>
    </source>
</evidence>
<organism evidence="3 4">
    <name type="scientific">Aedoeadaptatus coxii</name>
    <dbReference type="NCBI Taxonomy" id="755172"/>
    <lineage>
        <taxon>Bacteria</taxon>
        <taxon>Bacillati</taxon>
        <taxon>Bacillota</taxon>
        <taxon>Tissierellia</taxon>
        <taxon>Tissierellales</taxon>
        <taxon>Peptoniphilaceae</taxon>
        <taxon>Aedoeadaptatus</taxon>
    </lineage>
</organism>
<dbReference type="Pfam" id="PF04892">
    <property type="entry name" value="VanZ"/>
    <property type="match status" value="1"/>
</dbReference>
<feature type="transmembrane region" description="Helical" evidence="1">
    <location>
        <begin position="102"/>
        <end position="124"/>
    </location>
</feature>
<evidence type="ECO:0000313" key="4">
    <source>
        <dbReference type="Proteomes" id="UP000070442"/>
    </source>
</evidence>
<dbReference type="RefSeq" id="WP_068366964.1">
    <property type="nucleotide sequence ID" value="NZ_KQ960171.1"/>
</dbReference>
<evidence type="ECO:0000256" key="1">
    <source>
        <dbReference type="SAM" id="Phobius"/>
    </source>
</evidence>
<gene>
    <name evidence="3" type="ORF">HMPREF1863_00460</name>
</gene>
<dbReference type="PANTHER" id="PTHR36834:SF1">
    <property type="entry name" value="INTEGRAL MEMBRANE PROTEIN"/>
    <property type="match status" value="1"/>
</dbReference>
<feature type="domain" description="VanZ-like" evidence="2">
    <location>
        <begin position="72"/>
        <end position="175"/>
    </location>
</feature>
<keyword evidence="4" id="KW-1185">Reference proteome</keyword>
<dbReference type="PANTHER" id="PTHR36834">
    <property type="entry name" value="MEMBRANE PROTEIN-RELATED"/>
    <property type="match status" value="1"/>
</dbReference>
<keyword evidence="1" id="KW-0472">Membrane</keyword>
<keyword evidence="1" id="KW-0812">Transmembrane</keyword>
<dbReference type="AlphaFoldDB" id="A0A134AHU2"/>
<feature type="transmembrane region" description="Helical" evidence="1">
    <location>
        <begin position="131"/>
        <end position="151"/>
    </location>
</feature>
<proteinExistence type="predicted"/>
<dbReference type="EMBL" id="LSDG01000019">
    <property type="protein sequence ID" value="KXB67276.1"/>
    <property type="molecule type" value="Genomic_DNA"/>
</dbReference>
<dbReference type="Proteomes" id="UP000070442">
    <property type="component" value="Unassembled WGS sequence"/>
</dbReference>
<protein>
    <submittedName>
        <fullName evidence="3">VanZ-like protein</fullName>
    </submittedName>
</protein>
<dbReference type="STRING" id="755172.HMPREF1863_00460"/>
<name>A0A134AHU2_9FIRM</name>
<reference evidence="4" key="1">
    <citation type="submission" date="2016-01" db="EMBL/GenBank/DDBJ databases">
        <authorList>
            <person name="Mitreva M."/>
            <person name="Pepin K.H."/>
            <person name="Mihindukulasuriya K.A."/>
            <person name="Fulton R."/>
            <person name="Fronick C."/>
            <person name="O'Laughlin M."/>
            <person name="Miner T."/>
            <person name="Herter B."/>
            <person name="Rosa B.A."/>
            <person name="Cordes M."/>
            <person name="Tomlinson C."/>
            <person name="Wollam A."/>
            <person name="Palsikar V.B."/>
            <person name="Mardis E.R."/>
            <person name="Wilson R.K."/>
        </authorList>
    </citation>
    <scope>NUCLEOTIDE SEQUENCE [LARGE SCALE GENOMIC DNA]</scope>
    <source>
        <strain evidence="4">DNF00729</strain>
    </source>
</reference>
<dbReference type="InterPro" id="IPR053150">
    <property type="entry name" value="Teicoplanin_resist-assoc"/>
</dbReference>
<keyword evidence="1" id="KW-1133">Transmembrane helix</keyword>
<feature type="transmembrane region" description="Helical" evidence="1">
    <location>
        <begin position="43"/>
        <end position="59"/>
    </location>
</feature>
<dbReference type="PATRIC" id="fig|755172.3.peg.441"/>
<feature type="transmembrane region" description="Helical" evidence="1">
    <location>
        <begin position="6"/>
        <end position="23"/>
    </location>
</feature>